<evidence type="ECO:0000313" key="3">
    <source>
        <dbReference type="EMBL" id="WFE89391.1"/>
    </source>
</evidence>
<dbReference type="PANTHER" id="PTHR46401">
    <property type="entry name" value="GLYCOSYLTRANSFERASE WBBK-RELATED"/>
    <property type="match status" value="1"/>
</dbReference>
<evidence type="ECO:0000256" key="1">
    <source>
        <dbReference type="ARBA" id="ARBA00022679"/>
    </source>
</evidence>
<reference evidence="3 4" key="1">
    <citation type="submission" date="2023-03" db="EMBL/GenBank/DDBJ databases">
        <title>Roseibium porphyridii sp. nov. and Roseibium rhodosorbium sp. nov. isolated from marine algae, Porphyridium cruentum and Rhodosorus marinus, respectively.</title>
        <authorList>
            <person name="Lee M.W."/>
            <person name="Choi B.J."/>
            <person name="Lee J.K."/>
            <person name="Choi D.G."/>
            <person name="Baek J.H."/>
            <person name="Bayburt H."/>
            <person name="Kim J.M."/>
            <person name="Han D.M."/>
            <person name="Kim K.H."/>
            <person name="Jeon C.O."/>
        </authorList>
    </citation>
    <scope>NUCLEOTIDE SEQUENCE [LARGE SCALE GENOMIC DNA]</scope>
    <source>
        <strain evidence="3 4">KMA01</strain>
    </source>
</reference>
<dbReference type="Gene3D" id="3.40.50.2000">
    <property type="entry name" value="Glycogen Phosphorylase B"/>
    <property type="match status" value="2"/>
</dbReference>
<accession>A0ABY8F2D5</accession>
<protein>
    <submittedName>
        <fullName evidence="3">Glycosyltransferase family 4 protein</fullName>
    </submittedName>
</protein>
<evidence type="ECO:0000313" key="4">
    <source>
        <dbReference type="Proteomes" id="UP001209803"/>
    </source>
</evidence>
<dbReference type="Proteomes" id="UP001209803">
    <property type="component" value="Chromosome"/>
</dbReference>
<dbReference type="EMBL" id="CP120863">
    <property type="protein sequence ID" value="WFE89391.1"/>
    <property type="molecule type" value="Genomic_DNA"/>
</dbReference>
<sequence>MKSLCFAYPGDLETPTGGYGYDRQIIAGLKRDGWKVDLLPLGDGFPFPDDQTLATARKRLNDLPGGRLVVVDGLAFGVMPDAAIELKDRLKLVALVHHPLCRENGLSNAQAHTLESSERAALSGASHVIVTSPATGDQVSDLFEIQKKKISVVLPGTDLPAPRQKNEQTPVRLLAVGTLVYRKGYDLLLMALSRLKQFDWQLDIVGGLEADPACANEIQRLAQDFGLEERLVFHGAIPSDELKNFYQSADVFVLASRYEGYGMAYTEAMAHGLAVIGSGGGAVRDTLPQGAALYCPPDDITSLQSALESLITDRDLRQKLSVGARQAAEKLPGWHDASERFSQILQRVSE</sequence>
<dbReference type="PANTHER" id="PTHR46401:SF2">
    <property type="entry name" value="GLYCOSYLTRANSFERASE WBBK-RELATED"/>
    <property type="match status" value="1"/>
</dbReference>
<dbReference type="Pfam" id="PF00534">
    <property type="entry name" value="Glycos_transf_1"/>
    <property type="match status" value="1"/>
</dbReference>
<dbReference type="SUPFAM" id="SSF53756">
    <property type="entry name" value="UDP-Glycosyltransferase/glycogen phosphorylase"/>
    <property type="match status" value="1"/>
</dbReference>
<organism evidence="3 4">
    <name type="scientific">Roseibium porphyridii</name>
    <dbReference type="NCBI Taxonomy" id="2866279"/>
    <lineage>
        <taxon>Bacteria</taxon>
        <taxon>Pseudomonadati</taxon>
        <taxon>Pseudomonadota</taxon>
        <taxon>Alphaproteobacteria</taxon>
        <taxon>Hyphomicrobiales</taxon>
        <taxon>Stappiaceae</taxon>
        <taxon>Roseibium</taxon>
    </lineage>
</organism>
<gene>
    <name evidence="3" type="ORF">K1718_25090</name>
</gene>
<proteinExistence type="predicted"/>
<keyword evidence="1" id="KW-0808">Transferase</keyword>
<evidence type="ECO:0000259" key="2">
    <source>
        <dbReference type="Pfam" id="PF00534"/>
    </source>
</evidence>
<dbReference type="RefSeq" id="WP_265680418.1">
    <property type="nucleotide sequence ID" value="NZ_CP120863.1"/>
</dbReference>
<keyword evidence="4" id="KW-1185">Reference proteome</keyword>
<dbReference type="CDD" id="cd03801">
    <property type="entry name" value="GT4_PimA-like"/>
    <property type="match status" value="1"/>
</dbReference>
<name>A0ABY8F2D5_9HYPH</name>
<feature type="domain" description="Glycosyl transferase family 1" evidence="2">
    <location>
        <begin position="167"/>
        <end position="326"/>
    </location>
</feature>
<dbReference type="InterPro" id="IPR001296">
    <property type="entry name" value="Glyco_trans_1"/>
</dbReference>